<gene>
    <name evidence="5" type="ORF">OSO01_18110</name>
</gene>
<dbReference type="Pfam" id="PF00392">
    <property type="entry name" value="GntR"/>
    <property type="match status" value="1"/>
</dbReference>
<organism evidence="5 6">
    <name type="scientific">Oceanobacillus sojae</name>
    <dbReference type="NCBI Taxonomy" id="582851"/>
    <lineage>
        <taxon>Bacteria</taxon>
        <taxon>Bacillati</taxon>
        <taxon>Bacillota</taxon>
        <taxon>Bacilli</taxon>
        <taxon>Bacillales</taxon>
        <taxon>Bacillaceae</taxon>
        <taxon>Oceanobacillus</taxon>
    </lineage>
</organism>
<protein>
    <submittedName>
        <fullName evidence="5">GntR family transcriptional regulator</fullName>
    </submittedName>
</protein>
<dbReference type="InterPro" id="IPR011663">
    <property type="entry name" value="UTRA"/>
</dbReference>
<evidence type="ECO:0000313" key="5">
    <source>
        <dbReference type="EMBL" id="GEN87072.1"/>
    </source>
</evidence>
<comment type="caution">
    <text evidence="5">The sequence shown here is derived from an EMBL/GenBank/DDBJ whole genome shotgun (WGS) entry which is preliminary data.</text>
</comment>
<dbReference type="STRING" id="582851.GCA_900162665_00933"/>
<dbReference type="PANTHER" id="PTHR44846">
    <property type="entry name" value="MANNOSYL-D-GLYCERATE TRANSPORT/METABOLISM SYSTEM REPRESSOR MNGR-RELATED"/>
    <property type="match status" value="1"/>
</dbReference>
<feature type="domain" description="HTH gntR-type" evidence="4">
    <location>
        <begin position="3"/>
        <end position="70"/>
    </location>
</feature>
<keyword evidence="6" id="KW-1185">Reference proteome</keyword>
<dbReference type="AlphaFoldDB" id="A0A511ZHZ0"/>
<dbReference type="PANTHER" id="PTHR44846:SF1">
    <property type="entry name" value="MANNOSYL-D-GLYCERATE TRANSPORT_METABOLISM SYSTEM REPRESSOR MNGR-RELATED"/>
    <property type="match status" value="1"/>
</dbReference>
<sequence>MTTPLYKQVKQTILKEINHHMKEGDLLPTEGELEKKHDVSRITIRKAIDSLVTEGYVEKIQGKGTFVKSTKIVQDAGSITSWTEEMHLKGKKPDTVKQHIYEVNPSLKMKRKLHLQPNEKIICVERIRLADGEPLALMFNYLREKYIPGFLENGFTRESLYEELEKNYDIVLEDATEQIKARLATDLEASRLGISPEDAVMHITRTTFLPNGAPFEMVEMVSRSDKYEYHINVSGRNKNKTIR</sequence>
<evidence type="ECO:0000256" key="2">
    <source>
        <dbReference type="ARBA" id="ARBA00023125"/>
    </source>
</evidence>
<dbReference type="Gene3D" id="3.40.1410.10">
    <property type="entry name" value="Chorismate lyase-like"/>
    <property type="match status" value="1"/>
</dbReference>
<dbReference type="InterPro" id="IPR028978">
    <property type="entry name" value="Chorismate_lyase_/UTRA_dom_sf"/>
</dbReference>
<dbReference type="SUPFAM" id="SSF64288">
    <property type="entry name" value="Chorismate lyase-like"/>
    <property type="match status" value="1"/>
</dbReference>
<dbReference type="InterPro" id="IPR036388">
    <property type="entry name" value="WH-like_DNA-bd_sf"/>
</dbReference>
<evidence type="ECO:0000256" key="1">
    <source>
        <dbReference type="ARBA" id="ARBA00023015"/>
    </source>
</evidence>
<dbReference type="SMART" id="SM00345">
    <property type="entry name" value="HTH_GNTR"/>
    <property type="match status" value="1"/>
</dbReference>
<keyword evidence="3" id="KW-0804">Transcription</keyword>
<evidence type="ECO:0000259" key="4">
    <source>
        <dbReference type="PROSITE" id="PS50949"/>
    </source>
</evidence>
<dbReference type="PRINTS" id="PR00035">
    <property type="entry name" value="HTHGNTR"/>
</dbReference>
<dbReference type="SMART" id="SM00866">
    <property type="entry name" value="UTRA"/>
    <property type="match status" value="1"/>
</dbReference>
<evidence type="ECO:0000256" key="3">
    <source>
        <dbReference type="ARBA" id="ARBA00023163"/>
    </source>
</evidence>
<dbReference type="GO" id="GO:0003677">
    <property type="term" value="F:DNA binding"/>
    <property type="evidence" value="ECO:0007669"/>
    <property type="project" value="UniProtKB-KW"/>
</dbReference>
<dbReference type="Gene3D" id="1.10.10.10">
    <property type="entry name" value="Winged helix-like DNA-binding domain superfamily/Winged helix DNA-binding domain"/>
    <property type="match status" value="1"/>
</dbReference>
<dbReference type="InterPro" id="IPR036390">
    <property type="entry name" value="WH_DNA-bd_sf"/>
</dbReference>
<dbReference type="OrthoDB" id="9815017at2"/>
<dbReference type="Proteomes" id="UP000321558">
    <property type="component" value="Unassembled WGS sequence"/>
</dbReference>
<dbReference type="EMBL" id="BJYM01000006">
    <property type="protein sequence ID" value="GEN87072.1"/>
    <property type="molecule type" value="Genomic_DNA"/>
</dbReference>
<keyword evidence="1" id="KW-0805">Transcription regulation</keyword>
<dbReference type="GO" id="GO:0045892">
    <property type="term" value="P:negative regulation of DNA-templated transcription"/>
    <property type="evidence" value="ECO:0007669"/>
    <property type="project" value="TreeGrafter"/>
</dbReference>
<proteinExistence type="predicted"/>
<dbReference type="GO" id="GO:0003700">
    <property type="term" value="F:DNA-binding transcription factor activity"/>
    <property type="evidence" value="ECO:0007669"/>
    <property type="project" value="InterPro"/>
</dbReference>
<evidence type="ECO:0000313" key="6">
    <source>
        <dbReference type="Proteomes" id="UP000321558"/>
    </source>
</evidence>
<dbReference type="PROSITE" id="PS50949">
    <property type="entry name" value="HTH_GNTR"/>
    <property type="match status" value="1"/>
</dbReference>
<reference evidence="5 6" key="1">
    <citation type="submission" date="2019-07" db="EMBL/GenBank/DDBJ databases">
        <title>Whole genome shotgun sequence of Oceanobacillus sojae NBRC 105379.</title>
        <authorList>
            <person name="Hosoyama A."/>
            <person name="Uohara A."/>
            <person name="Ohji S."/>
            <person name="Ichikawa N."/>
        </authorList>
    </citation>
    <scope>NUCLEOTIDE SEQUENCE [LARGE SCALE GENOMIC DNA]</scope>
    <source>
        <strain evidence="5 6">NBRC 105379</strain>
    </source>
</reference>
<accession>A0A511ZHZ0</accession>
<keyword evidence="2" id="KW-0238">DNA-binding</keyword>
<name>A0A511ZHZ0_9BACI</name>
<dbReference type="InterPro" id="IPR050679">
    <property type="entry name" value="Bact_HTH_transcr_reg"/>
</dbReference>
<dbReference type="SUPFAM" id="SSF46785">
    <property type="entry name" value="Winged helix' DNA-binding domain"/>
    <property type="match status" value="1"/>
</dbReference>
<dbReference type="RefSeq" id="WP_147210084.1">
    <property type="nucleotide sequence ID" value="NZ_BJYM01000006.1"/>
</dbReference>
<dbReference type="Pfam" id="PF07702">
    <property type="entry name" value="UTRA"/>
    <property type="match status" value="1"/>
</dbReference>
<dbReference type="CDD" id="cd07377">
    <property type="entry name" value="WHTH_GntR"/>
    <property type="match status" value="1"/>
</dbReference>
<dbReference type="InterPro" id="IPR000524">
    <property type="entry name" value="Tscrpt_reg_HTH_GntR"/>
</dbReference>